<feature type="compositionally biased region" description="Basic and acidic residues" evidence="9">
    <location>
        <begin position="870"/>
        <end position="885"/>
    </location>
</feature>
<evidence type="ECO:0000313" key="10">
    <source>
        <dbReference type="Proteomes" id="UP000050791"/>
    </source>
</evidence>
<keyword evidence="6" id="KW-0333">Golgi apparatus</keyword>
<dbReference type="GO" id="GO:0007030">
    <property type="term" value="P:Golgi organization"/>
    <property type="evidence" value="ECO:0007669"/>
    <property type="project" value="TreeGrafter"/>
</dbReference>
<feature type="region of interest" description="Disordered" evidence="9">
    <location>
        <begin position="870"/>
        <end position="906"/>
    </location>
</feature>
<dbReference type="GO" id="GO:0000139">
    <property type="term" value="C:Golgi membrane"/>
    <property type="evidence" value="ECO:0007669"/>
    <property type="project" value="UniProtKB-SubCell"/>
</dbReference>
<evidence type="ECO:0000256" key="9">
    <source>
        <dbReference type="SAM" id="MobiDB-lite"/>
    </source>
</evidence>
<organism evidence="10 11">
    <name type="scientific">Schistosoma mattheei</name>
    <dbReference type="NCBI Taxonomy" id="31246"/>
    <lineage>
        <taxon>Eukaryota</taxon>
        <taxon>Metazoa</taxon>
        <taxon>Spiralia</taxon>
        <taxon>Lophotrochozoa</taxon>
        <taxon>Platyhelminthes</taxon>
        <taxon>Trematoda</taxon>
        <taxon>Digenea</taxon>
        <taxon>Strigeidida</taxon>
        <taxon>Schistosomatoidea</taxon>
        <taxon>Schistosomatidae</taxon>
        <taxon>Schistosoma</taxon>
    </lineage>
</organism>
<dbReference type="InterPro" id="IPR019335">
    <property type="entry name" value="COG7"/>
</dbReference>
<evidence type="ECO:0000256" key="8">
    <source>
        <dbReference type="ARBA" id="ARBA00031345"/>
    </source>
</evidence>
<evidence type="ECO:0000256" key="6">
    <source>
        <dbReference type="ARBA" id="ARBA00023034"/>
    </source>
</evidence>
<evidence type="ECO:0000256" key="2">
    <source>
        <dbReference type="ARBA" id="ARBA00005831"/>
    </source>
</evidence>
<protein>
    <recommendedName>
        <fullName evidence="3">Conserved oligomeric Golgi complex subunit 7</fullName>
    </recommendedName>
    <alternativeName>
        <fullName evidence="8">Component of oligomeric Golgi complex 7</fullName>
    </alternativeName>
</protein>
<evidence type="ECO:0000256" key="4">
    <source>
        <dbReference type="ARBA" id="ARBA00022448"/>
    </source>
</evidence>
<reference evidence="11" key="1">
    <citation type="submission" date="2023-11" db="UniProtKB">
        <authorList>
            <consortium name="WormBaseParasite"/>
        </authorList>
    </citation>
    <scope>IDENTIFICATION</scope>
</reference>
<evidence type="ECO:0000256" key="1">
    <source>
        <dbReference type="ARBA" id="ARBA00004395"/>
    </source>
</evidence>
<keyword evidence="4" id="KW-0813">Transport</keyword>
<keyword evidence="5" id="KW-0653">Protein transport</keyword>
<dbReference type="GO" id="GO:0017119">
    <property type="term" value="C:Golgi transport complex"/>
    <property type="evidence" value="ECO:0007669"/>
    <property type="project" value="InterPro"/>
</dbReference>
<dbReference type="Pfam" id="PF10191">
    <property type="entry name" value="COG7"/>
    <property type="match status" value="2"/>
</dbReference>
<evidence type="ECO:0000256" key="7">
    <source>
        <dbReference type="ARBA" id="ARBA00023136"/>
    </source>
</evidence>
<evidence type="ECO:0000256" key="3">
    <source>
        <dbReference type="ARBA" id="ARBA00020984"/>
    </source>
</evidence>
<keyword evidence="7" id="KW-0472">Membrane</keyword>
<dbReference type="WBParaSite" id="SMTH1_104050.1">
    <property type="protein sequence ID" value="SMTH1_104050.1"/>
    <property type="gene ID" value="SMTH1_104050"/>
</dbReference>
<accession>A0AA85ASG6</accession>
<dbReference type="PANTHER" id="PTHR21443:SF0">
    <property type="entry name" value="CONSERVED OLIGOMERIC GOLGI COMPLEX SUBUNIT 7"/>
    <property type="match status" value="1"/>
</dbReference>
<dbReference type="Proteomes" id="UP000050791">
    <property type="component" value="Unassembled WGS sequence"/>
</dbReference>
<dbReference type="AlphaFoldDB" id="A0AA85ASG6"/>
<dbReference type="GO" id="GO:0006890">
    <property type="term" value="P:retrograde vesicle-mediated transport, Golgi to endoplasmic reticulum"/>
    <property type="evidence" value="ECO:0007669"/>
    <property type="project" value="TreeGrafter"/>
</dbReference>
<sequence>MLLKLHLFYLDFSRFAHPDFNHVHWINETLKSYTSDLNQLDQKASDLVLQLQTQMKDVMQTLDHTCQEAIVSIPRVLREIDAVRIDALTLEADLKPYKMIISWMITVKILNAQSAADALRETDRWINLMQCIDELFEVGDLDQLCSSIEGMSQCLASFIHLNDYDERVKQVDQYKNNLETLIAPKLIQSFDDLGLFMMSMNTLMLTNDNYNYVNVDSNNKNNDDNNNNNNRLKTTEMHYQNDHLKLTSHLINLLCRIGRENSARKYYTTWLKEQVAGFWDRSARQTVENTTTDKSDSLTMMVVVLPVIIQKLSSYQSKIFTNKERQKLNCLPIYPDTELNSTDQLMNSPIVNNIIYFYALLICFFKGQLNAKLIFHCQVDQPNCNHHHHHEEQHQEKSEHLFPIELLMDFTDSLKSFKPFQTFTNSIVNYQLIGCLFRVTVGCLQYFEELLIPFYSDITNRKVCSKDITTLLRINNNNIDSNQDNVDNFKLTFIQLIQVFIHPFIKLPELFSNYIHKQFDYKRNELNITFGNNNPSDVLEKLNKDVVIQSISLFYDTIHLCFEETGAIGIPFILDIIQSYWDSLIANWIIWNTWIEKQLMKTDMELNYHQAYGFMWILKFAHLTGELASQSDIFVEYVMSKCSDWLSSVLNSTDNILTKDRTNTNFITDDDDQININEDNNLCMPTISGCVLYQLALKQSIDCQQAIQSLAHSSNLSTSFNSSVDLVNKSKSTIVKSHSNLNGVHRSSSMLCRSTIGVVREIALTPIRYYLKPVPDLNIWFTHPNNGEECLPDLAYLPQDYITKIGQYLFMLPAQLEPYLSSMNDLNLEAQLSDQTIIPSLISTGDGLTHCFQLGDSDVIYSMISHKINDHSKHQQHQPGEEGKEQTSSTQTKATNMSTSSTRKRQLSSNFNQLKQMIMTDDNMNSTEISSVYCWLENLISVNVCDLIVNAILQIGLNKSVVNSSATASMPKTSKALKSKSDSLKENTFARDANKIDDDDDDSNDDDSVEDQLLLTKHGLKQLDVDLGYLFSMLHDLGVSVPSNLQILRDLINCDADQFPKLCADRPPKIVNAVANFRGF</sequence>
<comment type="subcellular location">
    <subcellularLocation>
        <location evidence="1">Golgi apparatus membrane</location>
        <topology evidence="1">Peripheral membrane protein</topology>
    </subcellularLocation>
</comment>
<evidence type="ECO:0000313" key="11">
    <source>
        <dbReference type="WBParaSite" id="SMTH1_104050.1"/>
    </source>
</evidence>
<dbReference type="GO" id="GO:0006886">
    <property type="term" value="P:intracellular protein transport"/>
    <property type="evidence" value="ECO:0007669"/>
    <property type="project" value="InterPro"/>
</dbReference>
<comment type="similarity">
    <text evidence="2">Belongs to the COG7 family.</text>
</comment>
<feature type="compositionally biased region" description="Polar residues" evidence="9">
    <location>
        <begin position="886"/>
        <end position="906"/>
    </location>
</feature>
<proteinExistence type="inferred from homology"/>
<evidence type="ECO:0000256" key="5">
    <source>
        <dbReference type="ARBA" id="ARBA00022927"/>
    </source>
</evidence>
<dbReference type="PANTHER" id="PTHR21443">
    <property type="entry name" value="CONSERVED OLIGOMERIC GOLGI COMPLEX COMPONENT 7"/>
    <property type="match status" value="1"/>
</dbReference>
<name>A0AA85ASG6_9TREM</name>